<organism evidence="3 4">
    <name type="scientific">Phoxinus phoxinus</name>
    <name type="common">Eurasian minnow</name>
    <dbReference type="NCBI Taxonomy" id="58324"/>
    <lineage>
        <taxon>Eukaryota</taxon>
        <taxon>Metazoa</taxon>
        <taxon>Chordata</taxon>
        <taxon>Craniata</taxon>
        <taxon>Vertebrata</taxon>
        <taxon>Euteleostomi</taxon>
        <taxon>Actinopterygii</taxon>
        <taxon>Neopterygii</taxon>
        <taxon>Teleostei</taxon>
        <taxon>Ostariophysi</taxon>
        <taxon>Cypriniformes</taxon>
        <taxon>Leuciscidae</taxon>
        <taxon>Phoxininae</taxon>
        <taxon>Phoxinus</taxon>
    </lineage>
</organism>
<keyword evidence="4" id="KW-1185">Reference proteome</keyword>
<feature type="region of interest" description="Disordered" evidence="1">
    <location>
        <begin position="1089"/>
        <end position="1109"/>
    </location>
</feature>
<dbReference type="InterPro" id="IPR052270">
    <property type="entry name" value="CACF_protein"/>
</dbReference>
<dbReference type="EMBL" id="JAYKXH010000010">
    <property type="protein sequence ID" value="KAK7155588.1"/>
    <property type="molecule type" value="Genomic_DNA"/>
</dbReference>
<dbReference type="PANTHER" id="PTHR22028:SF4">
    <property type="entry name" value="PROTEIN SFI1 HOMOLOG"/>
    <property type="match status" value="1"/>
</dbReference>
<evidence type="ECO:0000313" key="3">
    <source>
        <dbReference type="EMBL" id="KAK7155588.1"/>
    </source>
</evidence>
<feature type="domain" description="Sfi1 spindle body" evidence="2">
    <location>
        <begin position="371"/>
        <end position="651"/>
    </location>
</feature>
<dbReference type="AlphaFoldDB" id="A0AAN9H6Y8"/>
<dbReference type="GO" id="GO:0019902">
    <property type="term" value="F:phosphatase binding"/>
    <property type="evidence" value="ECO:0007669"/>
    <property type="project" value="TreeGrafter"/>
</dbReference>
<dbReference type="Pfam" id="PF08457">
    <property type="entry name" value="Sfi1"/>
    <property type="match status" value="1"/>
</dbReference>
<dbReference type="Proteomes" id="UP001364617">
    <property type="component" value="Unassembled WGS sequence"/>
</dbReference>
<feature type="compositionally biased region" description="Acidic residues" evidence="1">
    <location>
        <begin position="1096"/>
        <end position="1105"/>
    </location>
</feature>
<protein>
    <recommendedName>
        <fullName evidence="2">Sfi1 spindle body domain-containing protein</fullName>
    </recommendedName>
</protein>
<evidence type="ECO:0000256" key="1">
    <source>
        <dbReference type="SAM" id="MobiDB-lite"/>
    </source>
</evidence>
<evidence type="ECO:0000313" key="4">
    <source>
        <dbReference type="Proteomes" id="UP001364617"/>
    </source>
</evidence>
<feature type="region of interest" description="Disordered" evidence="1">
    <location>
        <begin position="1"/>
        <end position="21"/>
    </location>
</feature>
<proteinExistence type="predicted"/>
<sequence>MQTTRPKAGKQLSSAVEKNRARKTHIRKNTYRVGYNWNRGGRLKELRIRHLARKFLHLWIQKTFGRITTSQARSHYCKVILRKTLGAWKDEWWHVRKEWTLNIRADCHYTYMLYSKTFQAWQEYVAVQREETKKLQLAISFETEHKLRCVWNGWELYLDMCRMKHRMQEAAVQHERLAVLKCVWTVWNMALQHRDVAYHQEDLALQHWAHTVQSRAWLHWSGRMKHVCVLKEKESKAHRHYCLQLSRHTLHGWIRHTENRQAKNKTTAVAQDVCRVSVLEKFWCQWYNVLQSRQAEKDKGQRADQLAQHGSQRLAFSNWRHYVSMCSQKAKREKAAMHHRQLYLLRLGLKGLTLNVTHRKTHRLNKNLSVQHHHHILLERCWKVWQSGLDQAEDRSLQPQMSVAQTHHKFSVLRFCLDRWRKRLKEHIQMQELELRADTCFARRIFPQCVNTWMEFTVQHTEKRERKERAEQHDRQQTCSWAFYTWWRSLEVRGDQRLAERTAVLHAEHVRCARAWSKWSCSAVQCREERFKQAAADSLYKHTLLRKALNQWRNLVANIQTSQRRLEQAQGHDGQRCLRRAMADWHQYVDHKRQKREKLAQMEKHHHGKLLKHALEAWKSYHLQTQSINKNVDYRYQEHQQHLVRKMFWLWRINVTRLMEERQKENRAKCFSQKHILSQVFLAWRQRTVSAHRQRHQQEEALKQAQIQLEKLRIQVALRRWRERSMEVKDERLANDRANRHYSRTLGKRTLNTWTSNIHHHKTYQVMKKRSFELHRLRIYQRFFICWRTQLQSRRREAEQTETALWHWSLNLQAKVFCVWRLWIAERQRKQKRLTEAAQFYRDELLREGVTHILTHTAHMSAFSTNIAQHSYEQSCRQLQDVVRRCAVRWKQRALCKPVKGKTVPSKGSHPKKCVSFFLPEDHTPIPIPVPTASPIRSKAAEQKDSIINHLSWSVRASRLQPRRPDDLLQSPAKTLSHDLKISSSQRVSVGETAFRTVSSSSPSFPSPLPLVPLTQNPLESHAMVLQPRILPVKPGPPGSFAATGQDILLPPSSFAVSVSRGKQNSLRNQEPLLHSTHFTSHLLPQQGMHERLPEQDEENEEDEAVERTENLTKELLDIRLEMQRYQQDRKQLQTWRKLQKVLSNWLATTGIEGETEERESVLKELSELESRISSLSLRLNKQKPTMICHAARVNTIQSQLLPPMVNTKTPTKFGI</sequence>
<feature type="compositionally biased region" description="Polar residues" evidence="1">
    <location>
        <begin position="1"/>
        <end position="16"/>
    </location>
</feature>
<evidence type="ECO:0000259" key="2">
    <source>
        <dbReference type="Pfam" id="PF08457"/>
    </source>
</evidence>
<dbReference type="PANTHER" id="PTHR22028">
    <property type="entry name" value="SFI1 SPINDLE BODY DOMAIN-CONTAINING PROTEIN-RELATED"/>
    <property type="match status" value="1"/>
</dbReference>
<comment type="caution">
    <text evidence="3">The sequence shown here is derived from an EMBL/GenBank/DDBJ whole genome shotgun (WGS) entry which is preliminary data.</text>
</comment>
<gene>
    <name evidence="3" type="ORF">R3I93_010281</name>
</gene>
<name>A0AAN9H6Y8_9TELE</name>
<accession>A0AAN9H6Y8</accession>
<dbReference type="InterPro" id="IPR013665">
    <property type="entry name" value="Sfi1_dom"/>
</dbReference>
<reference evidence="3 4" key="1">
    <citation type="submission" date="2024-02" db="EMBL/GenBank/DDBJ databases">
        <title>Chromosome-level genome assembly of the Eurasian Minnow (Phoxinus phoxinus).</title>
        <authorList>
            <person name="Oriowo T.O."/>
            <person name="Martin S."/>
            <person name="Stange M."/>
            <person name="Chrysostomakis Y."/>
            <person name="Brown T."/>
            <person name="Winkler S."/>
            <person name="Kukowka S."/>
            <person name="Myers E.W."/>
            <person name="Bohne A."/>
        </authorList>
    </citation>
    <scope>NUCLEOTIDE SEQUENCE [LARGE SCALE GENOMIC DNA]</scope>
    <source>
        <strain evidence="3">ZFMK-TIS-60720</strain>
        <tissue evidence="3">Whole Organism</tissue>
    </source>
</reference>